<name>A0ABN7V8G7_GIGMA</name>
<feature type="non-terminal residue" evidence="1">
    <location>
        <position position="1"/>
    </location>
</feature>
<accession>A0ABN7V8G7</accession>
<reference evidence="1 2" key="1">
    <citation type="submission" date="2021-06" db="EMBL/GenBank/DDBJ databases">
        <authorList>
            <person name="Kallberg Y."/>
            <person name="Tangrot J."/>
            <person name="Rosling A."/>
        </authorList>
    </citation>
    <scope>NUCLEOTIDE SEQUENCE [LARGE SCALE GENOMIC DNA]</scope>
    <source>
        <strain evidence="1 2">120-4 pot B 10/14</strain>
    </source>
</reference>
<sequence>KKLELLRQYITKIEVRNLEAIAEIVKLKTKFKSKIKELEKSRADSAIKNT</sequence>
<gene>
    <name evidence="1" type="ORF">GMARGA_LOCUS15659</name>
</gene>
<evidence type="ECO:0000313" key="1">
    <source>
        <dbReference type="EMBL" id="CAG8743840.1"/>
    </source>
</evidence>
<keyword evidence="2" id="KW-1185">Reference proteome</keyword>
<proteinExistence type="predicted"/>
<organism evidence="1 2">
    <name type="scientific">Gigaspora margarita</name>
    <dbReference type="NCBI Taxonomy" id="4874"/>
    <lineage>
        <taxon>Eukaryota</taxon>
        <taxon>Fungi</taxon>
        <taxon>Fungi incertae sedis</taxon>
        <taxon>Mucoromycota</taxon>
        <taxon>Glomeromycotina</taxon>
        <taxon>Glomeromycetes</taxon>
        <taxon>Diversisporales</taxon>
        <taxon>Gigasporaceae</taxon>
        <taxon>Gigaspora</taxon>
    </lineage>
</organism>
<dbReference type="EMBL" id="CAJVQB010010915">
    <property type="protein sequence ID" value="CAG8743840.1"/>
    <property type="molecule type" value="Genomic_DNA"/>
</dbReference>
<comment type="caution">
    <text evidence="1">The sequence shown here is derived from an EMBL/GenBank/DDBJ whole genome shotgun (WGS) entry which is preliminary data.</text>
</comment>
<evidence type="ECO:0000313" key="2">
    <source>
        <dbReference type="Proteomes" id="UP000789901"/>
    </source>
</evidence>
<protein>
    <submittedName>
        <fullName evidence="1">400_t:CDS:1</fullName>
    </submittedName>
</protein>
<dbReference type="Proteomes" id="UP000789901">
    <property type="component" value="Unassembled WGS sequence"/>
</dbReference>